<evidence type="ECO:0000256" key="1">
    <source>
        <dbReference type="SAM" id="Phobius"/>
    </source>
</evidence>
<reference evidence="2" key="2">
    <citation type="submission" date="2020-09" db="EMBL/GenBank/DDBJ databases">
        <authorList>
            <person name="Sun Q."/>
            <person name="Kim S."/>
        </authorList>
    </citation>
    <scope>NUCLEOTIDE SEQUENCE</scope>
    <source>
        <strain evidence="2">KCTC 23077</strain>
    </source>
</reference>
<evidence type="ECO:0000313" key="2">
    <source>
        <dbReference type="EMBL" id="GHA70770.1"/>
    </source>
</evidence>
<reference evidence="2" key="1">
    <citation type="journal article" date="2014" name="Int. J. Syst. Evol. Microbiol.">
        <title>Complete genome sequence of Corynebacterium casei LMG S-19264T (=DSM 44701T), isolated from a smear-ripened cheese.</title>
        <authorList>
            <consortium name="US DOE Joint Genome Institute (JGI-PGF)"/>
            <person name="Walter F."/>
            <person name="Albersmeier A."/>
            <person name="Kalinowski J."/>
            <person name="Ruckert C."/>
        </authorList>
    </citation>
    <scope>NUCLEOTIDE SEQUENCE</scope>
    <source>
        <strain evidence="2">KCTC 23077</strain>
    </source>
</reference>
<comment type="caution">
    <text evidence="2">The sequence shown here is derived from an EMBL/GenBank/DDBJ whole genome shotgun (WGS) entry which is preliminary data.</text>
</comment>
<keyword evidence="1" id="KW-0812">Transmembrane</keyword>
<keyword evidence="1" id="KW-0472">Membrane</keyword>
<dbReference type="AlphaFoldDB" id="A0A918SUQ5"/>
<feature type="transmembrane region" description="Helical" evidence="1">
    <location>
        <begin position="21"/>
        <end position="41"/>
    </location>
</feature>
<dbReference type="EMBL" id="BMYD01000001">
    <property type="protein sequence ID" value="GHA70770.1"/>
    <property type="molecule type" value="Genomic_DNA"/>
</dbReference>
<name>A0A918SUQ5_9GAMM</name>
<gene>
    <name evidence="2" type="ORF">GCM10007067_03750</name>
</gene>
<keyword evidence="3" id="KW-1185">Reference proteome</keyword>
<keyword evidence="1" id="KW-1133">Transmembrane helix</keyword>
<evidence type="ECO:0000313" key="3">
    <source>
        <dbReference type="Proteomes" id="UP000646426"/>
    </source>
</evidence>
<sequence length="149" mass="16208">MSSSRTWSNASAPCRIELRRSRALAGAFALLGGLAALSVSLSDMPSWLAWPAGIVSVLHGARLARREWVRVPIGLTFARNAEATVDGTPVHAVRVRWRGVVAFVEWRDARGRAQRRVLTPDALSPASRRELRLAWSDATTARDDAAVAP</sequence>
<protein>
    <submittedName>
        <fullName evidence="2">Uncharacterized protein</fullName>
    </submittedName>
</protein>
<dbReference type="Proteomes" id="UP000646426">
    <property type="component" value="Unassembled WGS sequence"/>
</dbReference>
<proteinExistence type="predicted"/>
<dbReference type="Pfam" id="PF07254">
    <property type="entry name" value="Cpta_toxin"/>
    <property type="match status" value="1"/>
</dbReference>
<accession>A0A918SUQ5</accession>
<dbReference type="InterPro" id="IPR009883">
    <property type="entry name" value="YgfX"/>
</dbReference>
<organism evidence="2 3">
    <name type="scientific">Cognatilysobacter bugurensis</name>
    <dbReference type="NCBI Taxonomy" id="543356"/>
    <lineage>
        <taxon>Bacteria</taxon>
        <taxon>Pseudomonadati</taxon>
        <taxon>Pseudomonadota</taxon>
        <taxon>Gammaproteobacteria</taxon>
        <taxon>Lysobacterales</taxon>
        <taxon>Lysobacteraceae</taxon>
        <taxon>Cognatilysobacter</taxon>
    </lineage>
</organism>